<keyword evidence="1" id="KW-1185">Reference proteome</keyword>
<gene>
    <name evidence="2" type="primary">LOC100215564</name>
</gene>
<sequence length="598" mass="67270">MSICSQLCQHPGCWRALQYENHNPSMLNFCLELKEKENVSEFSKKIKVDRDRPAACNYTFLNLLDYYNKNGCTTESEKNTIDKSQIMCEDHNKLSGDSGDDNITKHLCYHFKELHLSLDQNPCELNDKVYKWVPGRKKEKIDSTSNSSGLATVVIDGKILPDECNPLKHKTKRPLKIKSPLSQITSPLLPITSPLLQITSPLVSELEPATDDLLPEFNLHLKENEKLHENVFKDDCKQNSMELKNSITMAQSQDSETHASNLLPLISDLSDNCCTSQMSSSSKDIHLLATPSPQLPTTNVLTLFEKHNDSKKQANNSVIYSKEMSVNAIENTAEVAIEGLSSNLNYSLSLNIFNKSTTFLDSDLEKSHLKKSNPEISLQSTDKIGPHSYDVEVKDLQFIEQNQGSPKLQTEKQLNFGESTSQLVEKPFNTFNITQSANFGEPASQLVEKPFNVFNVTQSANNIRSHKALNQFSKEVHVEEPHQKNVSPEKFIDQKGFQSAVVITLNKQNALIDEDKKSDAIPNSLMPKYMRSTNNSDISFKIPANIAELYDENALSDLTSLSSDVDYIVNLTKELNFEWNPEQDLCDAINDLSEILSS</sequence>
<protein>
    <submittedName>
        <fullName evidence="2">Uncharacterized protein LOC100215564 isoform X1</fullName>
    </submittedName>
</protein>
<reference evidence="2" key="2">
    <citation type="submission" date="2025-08" db="UniProtKB">
        <authorList>
            <consortium name="RefSeq"/>
        </authorList>
    </citation>
    <scope>IDENTIFICATION</scope>
</reference>
<reference evidence="1" key="1">
    <citation type="submission" date="2025-05" db="UniProtKB">
        <authorList>
            <consortium name="RefSeq"/>
        </authorList>
    </citation>
    <scope>NUCLEOTIDE SEQUENCE [LARGE SCALE GENOMIC DNA]</scope>
</reference>
<evidence type="ECO:0000313" key="1">
    <source>
        <dbReference type="Proteomes" id="UP001652625"/>
    </source>
</evidence>
<accession>A0ABM4BBS4</accession>
<dbReference type="GeneID" id="100215564"/>
<evidence type="ECO:0000313" key="2">
    <source>
        <dbReference type="RefSeq" id="XP_065646377.1"/>
    </source>
</evidence>
<dbReference type="RefSeq" id="XP_065646377.1">
    <property type="nucleotide sequence ID" value="XM_065790305.1"/>
</dbReference>
<dbReference type="Proteomes" id="UP001652625">
    <property type="component" value="Chromosome 02"/>
</dbReference>
<name>A0ABM4BBS4_HYDVU</name>
<proteinExistence type="predicted"/>
<organism evidence="1 2">
    <name type="scientific">Hydra vulgaris</name>
    <name type="common">Hydra</name>
    <name type="synonym">Hydra attenuata</name>
    <dbReference type="NCBI Taxonomy" id="6087"/>
    <lineage>
        <taxon>Eukaryota</taxon>
        <taxon>Metazoa</taxon>
        <taxon>Cnidaria</taxon>
        <taxon>Hydrozoa</taxon>
        <taxon>Hydroidolina</taxon>
        <taxon>Anthoathecata</taxon>
        <taxon>Aplanulata</taxon>
        <taxon>Hydridae</taxon>
        <taxon>Hydra</taxon>
    </lineage>
</organism>